<evidence type="ECO:0000313" key="1">
    <source>
        <dbReference type="EMBL" id="KAI3722830.1"/>
    </source>
</evidence>
<comment type="caution">
    <text evidence="1">The sequence shown here is derived from an EMBL/GenBank/DDBJ whole genome shotgun (WGS) entry which is preliminary data.</text>
</comment>
<sequence>MVDNMNDDMVMDLDLNQEPLLDPPPPPSFGYNPLLNELNTAHGRIEDRIRQLEAVTARSRQRQRWRQSRNNSEFSYMTAIEPDAGAGNQNQDDNHV</sequence>
<reference evidence="2" key="1">
    <citation type="journal article" date="2022" name="Mol. Ecol. Resour.">
        <title>The genomes of chicory, endive, great burdock and yacon provide insights into Asteraceae palaeo-polyploidization history and plant inulin production.</title>
        <authorList>
            <person name="Fan W."/>
            <person name="Wang S."/>
            <person name="Wang H."/>
            <person name="Wang A."/>
            <person name="Jiang F."/>
            <person name="Liu H."/>
            <person name="Zhao H."/>
            <person name="Xu D."/>
            <person name="Zhang Y."/>
        </authorList>
    </citation>
    <scope>NUCLEOTIDE SEQUENCE [LARGE SCALE GENOMIC DNA]</scope>
    <source>
        <strain evidence="2">cv. Punajuju</strain>
    </source>
</reference>
<proteinExistence type="predicted"/>
<name>A0ACB9BLG3_CICIN</name>
<protein>
    <submittedName>
        <fullName evidence="1">Uncharacterized protein</fullName>
    </submittedName>
</protein>
<dbReference type="Proteomes" id="UP001055811">
    <property type="component" value="Linkage Group LG06"/>
</dbReference>
<dbReference type="EMBL" id="CM042014">
    <property type="protein sequence ID" value="KAI3722830.1"/>
    <property type="molecule type" value="Genomic_DNA"/>
</dbReference>
<keyword evidence="2" id="KW-1185">Reference proteome</keyword>
<evidence type="ECO:0000313" key="2">
    <source>
        <dbReference type="Proteomes" id="UP001055811"/>
    </source>
</evidence>
<gene>
    <name evidence="1" type="ORF">L2E82_33948</name>
</gene>
<reference evidence="1 2" key="2">
    <citation type="journal article" date="2022" name="Mol. Ecol. Resour.">
        <title>The genomes of chicory, endive, great burdock and yacon provide insights into Asteraceae paleo-polyploidization history and plant inulin production.</title>
        <authorList>
            <person name="Fan W."/>
            <person name="Wang S."/>
            <person name="Wang H."/>
            <person name="Wang A."/>
            <person name="Jiang F."/>
            <person name="Liu H."/>
            <person name="Zhao H."/>
            <person name="Xu D."/>
            <person name="Zhang Y."/>
        </authorList>
    </citation>
    <scope>NUCLEOTIDE SEQUENCE [LARGE SCALE GENOMIC DNA]</scope>
    <source>
        <strain evidence="2">cv. Punajuju</strain>
        <tissue evidence="1">Leaves</tissue>
    </source>
</reference>
<organism evidence="1 2">
    <name type="scientific">Cichorium intybus</name>
    <name type="common">Chicory</name>
    <dbReference type="NCBI Taxonomy" id="13427"/>
    <lineage>
        <taxon>Eukaryota</taxon>
        <taxon>Viridiplantae</taxon>
        <taxon>Streptophyta</taxon>
        <taxon>Embryophyta</taxon>
        <taxon>Tracheophyta</taxon>
        <taxon>Spermatophyta</taxon>
        <taxon>Magnoliopsida</taxon>
        <taxon>eudicotyledons</taxon>
        <taxon>Gunneridae</taxon>
        <taxon>Pentapetalae</taxon>
        <taxon>asterids</taxon>
        <taxon>campanulids</taxon>
        <taxon>Asterales</taxon>
        <taxon>Asteraceae</taxon>
        <taxon>Cichorioideae</taxon>
        <taxon>Cichorieae</taxon>
        <taxon>Cichoriinae</taxon>
        <taxon>Cichorium</taxon>
    </lineage>
</organism>
<accession>A0ACB9BLG3</accession>